<dbReference type="eggNOG" id="ENOG50303H9">
    <property type="taxonomic scope" value="Bacteria"/>
</dbReference>
<reference evidence="2 3" key="1">
    <citation type="submission" date="2012-10" db="EMBL/GenBank/DDBJ databases">
        <authorList>
            <person name="Genoscope - CEA"/>
        </authorList>
    </citation>
    <scope>NUCLEOTIDE SEQUENCE [LARGE SCALE GENOMIC DNA]</scope>
    <source>
        <strain evidence="3">AM13 / DSM 14728</strain>
    </source>
</reference>
<name>L0REC7_9BACT</name>
<accession>L0REC7</accession>
<sequence length="149" mass="16295">MYDPTGLLNFGGIICFLIAILHVVIIIAGPSAYRYFGAGEDLAAMAESNSILPTLLTTFIAGILAMFGVYAFSGAGQISRMPFLGPILIMIGSIFTLRGLVLPVQLYTLLTRPRKAEIREIFFSLIALCTGVCFLLGTRLNWNFIFNIH</sequence>
<feature type="transmembrane region" description="Helical" evidence="1">
    <location>
        <begin position="7"/>
        <end position="30"/>
    </location>
</feature>
<keyword evidence="1" id="KW-0812">Transmembrane</keyword>
<gene>
    <name evidence="2" type="ORF">DESAM_22886</name>
</gene>
<keyword evidence="1" id="KW-1133">Transmembrane helix</keyword>
<dbReference type="RefSeq" id="WP_015337751.1">
    <property type="nucleotide sequence ID" value="NC_020055.1"/>
</dbReference>
<dbReference type="OrthoDB" id="5457135at2"/>
<dbReference type="HOGENOM" id="CLU_145285_0_0_7"/>
<organism evidence="2 3">
    <name type="scientific">Maridesulfovibrio hydrothermalis AM13 = DSM 14728</name>
    <dbReference type="NCBI Taxonomy" id="1121451"/>
    <lineage>
        <taxon>Bacteria</taxon>
        <taxon>Pseudomonadati</taxon>
        <taxon>Thermodesulfobacteriota</taxon>
        <taxon>Desulfovibrionia</taxon>
        <taxon>Desulfovibrionales</taxon>
        <taxon>Desulfovibrionaceae</taxon>
        <taxon>Maridesulfovibrio</taxon>
    </lineage>
</organism>
<dbReference type="KEGG" id="dhy:DESAM_22886"/>
<dbReference type="AlphaFoldDB" id="L0REC7"/>
<proteinExistence type="predicted"/>
<keyword evidence="3" id="KW-1185">Reference proteome</keyword>
<dbReference type="STRING" id="1121451.DESAM_22886"/>
<feature type="transmembrane region" description="Helical" evidence="1">
    <location>
        <begin position="121"/>
        <end position="142"/>
    </location>
</feature>
<feature type="transmembrane region" description="Helical" evidence="1">
    <location>
        <begin position="83"/>
        <end position="101"/>
    </location>
</feature>
<evidence type="ECO:0000313" key="3">
    <source>
        <dbReference type="Proteomes" id="UP000010808"/>
    </source>
</evidence>
<dbReference type="PATRIC" id="fig|1121451.3.peg.3091"/>
<evidence type="ECO:0000313" key="2">
    <source>
        <dbReference type="EMBL" id="CCO25153.1"/>
    </source>
</evidence>
<feature type="transmembrane region" description="Helical" evidence="1">
    <location>
        <begin position="50"/>
        <end position="71"/>
    </location>
</feature>
<keyword evidence="1" id="KW-0472">Membrane</keyword>
<protein>
    <submittedName>
        <fullName evidence="2">Uncharacterized protein</fullName>
    </submittedName>
</protein>
<dbReference type="Proteomes" id="UP000010808">
    <property type="component" value="Chromosome"/>
</dbReference>
<evidence type="ECO:0000256" key="1">
    <source>
        <dbReference type="SAM" id="Phobius"/>
    </source>
</evidence>
<dbReference type="EMBL" id="FO203522">
    <property type="protein sequence ID" value="CCO25153.1"/>
    <property type="molecule type" value="Genomic_DNA"/>
</dbReference>